<dbReference type="RefSeq" id="WP_160647333.1">
    <property type="nucleotide sequence ID" value="NZ_SIJB01000032.1"/>
</dbReference>
<dbReference type="AlphaFoldDB" id="A0A6N9Q6Q7"/>
<evidence type="ECO:0000313" key="1">
    <source>
        <dbReference type="EMBL" id="NBI30528.1"/>
    </source>
</evidence>
<name>A0A6N9Q6Q7_9BACL</name>
<gene>
    <name evidence="1" type="ORF">ERL59_16385</name>
</gene>
<keyword evidence="2" id="KW-1185">Reference proteome</keyword>
<proteinExistence type="predicted"/>
<protein>
    <submittedName>
        <fullName evidence="1">Uncharacterized protein</fullName>
    </submittedName>
</protein>
<reference evidence="1 2" key="1">
    <citation type="submission" date="2019-01" db="EMBL/GenBank/DDBJ databases">
        <title>Chengkuizengella sp. nov., isolated from deep-sea sediment of East Pacific Ocean.</title>
        <authorList>
            <person name="Yang J."/>
            <person name="Lai Q."/>
            <person name="Shao Z."/>
        </authorList>
    </citation>
    <scope>NUCLEOTIDE SEQUENCE [LARGE SCALE GENOMIC DNA]</scope>
    <source>
        <strain evidence="1 2">YPA3-1-1</strain>
    </source>
</reference>
<dbReference type="Proteomes" id="UP000448943">
    <property type="component" value="Unassembled WGS sequence"/>
</dbReference>
<dbReference type="OrthoDB" id="2604377at2"/>
<evidence type="ECO:0000313" key="2">
    <source>
        <dbReference type="Proteomes" id="UP000448943"/>
    </source>
</evidence>
<organism evidence="1 2">
    <name type="scientific">Chengkuizengella marina</name>
    <dbReference type="NCBI Taxonomy" id="2507566"/>
    <lineage>
        <taxon>Bacteria</taxon>
        <taxon>Bacillati</taxon>
        <taxon>Bacillota</taxon>
        <taxon>Bacilli</taxon>
        <taxon>Bacillales</taxon>
        <taxon>Paenibacillaceae</taxon>
        <taxon>Chengkuizengella</taxon>
    </lineage>
</organism>
<accession>A0A6N9Q6Q7</accession>
<comment type="caution">
    <text evidence="1">The sequence shown here is derived from an EMBL/GenBank/DDBJ whole genome shotgun (WGS) entry which is preliminary data.</text>
</comment>
<dbReference type="EMBL" id="SIJB01000032">
    <property type="protein sequence ID" value="NBI30528.1"/>
    <property type="molecule type" value="Genomic_DNA"/>
</dbReference>
<sequence length="128" mass="14346">MRKRKSKRKMLSTGVLNVTEDTVNAHLELVNLNSKKSETVRFQVIDWVPSPPVVLFDQEVDLSPGETVEFDDTLNTVHYEIRIKHPGSKNVIVNTFAADADGFTVCGLTLTQDQLMKICAPLIEDTEC</sequence>